<evidence type="ECO:0000259" key="9">
    <source>
        <dbReference type="Pfam" id="PF00082"/>
    </source>
</evidence>
<keyword evidence="2 6" id="KW-0645">Protease</keyword>
<dbReference type="PROSITE" id="PS00138">
    <property type="entry name" value="SUBTILASE_SER"/>
    <property type="match status" value="1"/>
</dbReference>
<dbReference type="InterPro" id="IPR034058">
    <property type="entry name" value="TagA/B/C/D_pept_dom"/>
</dbReference>
<proteinExistence type="inferred from homology"/>
<keyword evidence="8" id="KW-1133">Transmembrane helix</keyword>
<dbReference type="InterPro" id="IPR015500">
    <property type="entry name" value="Peptidase_S8_subtilisin-rel"/>
</dbReference>
<organism evidence="10 11">
    <name type="scientific">Naegleria lovaniensis</name>
    <name type="common">Amoeba</name>
    <dbReference type="NCBI Taxonomy" id="51637"/>
    <lineage>
        <taxon>Eukaryota</taxon>
        <taxon>Discoba</taxon>
        <taxon>Heterolobosea</taxon>
        <taxon>Tetramitia</taxon>
        <taxon>Eutetramitia</taxon>
        <taxon>Vahlkampfiidae</taxon>
        <taxon>Naegleria</taxon>
    </lineage>
</organism>
<dbReference type="PANTHER" id="PTHR43399:SF4">
    <property type="entry name" value="CELL WALL-ASSOCIATED PROTEASE"/>
    <property type="match status" value="1"/>
</dbReference>
<comment type="similarity">
    <text evidence="1 6">Belongs to the peptidase S8 family.</text>
</comment>
<comment type="caution">
    <text evidence="10">The sequence shown here is derived from an EMBL/GenBank/DDBJ whole genome shotgun (WGS) entry which is preliminary data.</text>
</comment>
<evidence type="ECO:0000256" key="4">
    <source>
        <dbReference type="ARBA" id="ARBA00022825"/>
    </source>
</evidence>
<evidence type="ECO:0000256" key="2">
    <source>
        <dbReference type="ARBA" id="ARBA00022670"/>
    </source>
</evidence>
<dbReference type="CDD" id="cd04842">
    <property type="entry name" value="Peptidases_S8_Kp43_protease"/>
    <property type="match status" value="1"/>
</dbReference>
<dbReference type="InterPro" id="IPR036852">
    <property type="entry name" value="Peptidase_S8/S53_dom_sf"/>
</dbReference>
<dbReference type="PROSITE" id="PS51892">
    <property type="entry name" value="SUBTILASE"/>
    <property type="match status" value="1"/>
</dbReference>
<dbReference type="SUPFAM" id="SSF52743">
    <property type="entry name" value="Subtilisin-like"/>
    <property type="match status" value="1"/>
</dbReference>
<dbReference type="GeneID" id="68104874"/>
<dbReference type="InterPro" id="IPR022398">
    <property type="entry name" value="Peptidase_S8_His-AS"/>
</dbReference>
<protein>
    <recommendedName>
        <fullName evidence="9">Peptidase S8/S53 domain-containing protein</fullName>
    </recommendedName>
</protein>
<evidence type="ECO:0000256" key="5">
    <source>
        <dbReference type="PIRSR" id="PIRSR615500-1"/>
    </source>
</evidence>
<name>A0AA88KNJ5_NAELO</name>
<keyword evidence="8" id="KW-0812">Transmembrane</keyword>
<dbReference type="RefSeq" id="XP_044554062.1">
    <property type="nucleotide sequence ID" value="XM_044688185.1"/>
</dbReference>
<dbReference type="InterPro" id="IPR008979">
    <property type="entry name" value="Galactose-bd-like_sf"/>
</dbReference>
<dbReference type="PRINTS" id="PR00723">
    <property type="entry name" value="SUBTILISIN"/>
</dbReference>
<gene>
    <name evidence="10" type="ORF">C9374_012420</name>
</gene>
<evidence type="ECO:0000256" key="7">
    <source>
        <dbReference type="SAM" id="MobiDB-lite"/>
    </source>
</evidence>
<evidence type="ECO:0000256" key="1">
    <source>
        <dbReference type="ARBA" id="ARBA00011073"/>
    </source>
</evidence>
<feature type="transmembrane region" description="Helical" evidence="8">
    <location>
        <begin position="24"/>
        <end position="44"/>
    </location>
</feature>
<reference evidence="10 11" key="1">
    <citation type="journal article" date="2018" name="BMC Genomics">
        <title>The genome of Naegleria lovaniensis, the basis for a comparative approach to unravel pathogenicity factors of the human pathogenic amoeba N. fowleri.</title>
        <authorList>
            <person name="Liechti N."/>
            <person name="Schurch N."/>
            <person name="Bruggmann R."/>
            <person name="Wittwer M."/>
        </authorList>
    </citation>
    <scope>NUCLEOTIDE SEQUENCE [LARGE SCALE GENOMIC DNA]</scope>
    <source>
        <strain evidence="10 11">ATCC 30569</strain>
    </source>
</reference>
<sequence>MEQATPVWKHQHGSSTWTLTSSRLVKSIFLAVMMLLAVLTLSLANASSSPRSIPFVSLIHEENARSSHEQTTRSFQLNHENNLMNNLNQLQTLMNRREMISSIVSPPSSMKRDENMDSETMIVKQLDEPRSQFIIKLKHQATHSQQQHEFVQSVIQSGKPLGYGDVFSVVMKTSEIITHTSALNNMLDDKPIEWIAEYEPRFKSDLNFPKIQQLALEQMNLENHVKNSESTTTSTTRVSDNNNINNTDEDVDHDNLFVPVIITILPSLDAVRVNKELEEAKLIASELNLKFSQLFPSNNNNKKMLSQIHVTDQNKLEMSFSPLIAQQVGEILKNHPHVHFIERRHVYQLFNKKSSVIMQGYGPSPSVGMSAVPFYEMGILGNGQIVGVSDTGIDWDNCLFRDALNPTVRTNTLNFDHRKIVKYDTVSVYSGWTTYTSDGHDGVDGHGTHVAGSVCGSIQNMTYDSSVNPINEYHGIAPNARLYFTDLQKTGNPQLLIPSSYQTDIFKPAYDTGARIFSNSWGASAEAYFSCSYDCKDCIWRVSVSGYRAGQRVSDDTCRALFGSDTCCSVFNKYNAQCQDVDQALWKNQDSIILFAQGNSGAISSKGNVGSPAVAKNSVSVGASMTSNAAFQDSVYYEDYKNKIQNAGLPFSTTAECCSYVGEKQDIVRGYCCPSEVKSKYTNNPSIYNENNLAYFSSRGPAVGDRIKPDVTGIGYNVVSGHSDGSTSTNQCSTIGPVQANSAALMTNQGTSMATPLTAGAVALLREFFQNKKSIITPSGPLLKAALVHSSIPMSGSVAYSTDETQRRKLSQLGTPNSYEGFGRVFLGSLLNNQDGTPLSMSINEKSFSNTGESLRLCFKRKSTQTVKTSPFFKATLAWYDYPGSVAVTPQLISDLNLFVNTYVSSSSSSGNDNSKPSQLTVIAGNYGNKLDTTNNVERIVVEQLPEVSNSDSNSSVYVSVAVYITSIMTGVSQPYALLLTYPTEMFEQVSTDSCVYSTDLPVIISDGAIAGIVIGSLLAVVLVVAVIAVIVYLVLRSRKGKVPSQPGMHENLISDYAYYSKRN</sequence>
<feature type="active site" description="Charge relay system" evidence="5 6">
    <location>
        <position position="752"/>
    </location>
</feature>
<evidence type="ECO:0000256" key="8">
    <source>
        <dbReference type="SAM" id="Phobius"/>
    </source>
</evidence>
<feature type="region of interest" description="Disordered" evidence="7">
    <location>
        <begin position="225"/>
        <end position="244"/>
    </location>
</feature>
<dbReference type="PROSITE" id="PS00137">
    <property type="entry name" value="SUBTILASE_HIS"/>
    <property type="match status" value="1"/>
</dbReference>
<accession>A0AA88KNJ5</accession>
<dbReference type="InterPro" id="IPR000209">
    <property type="entry name" value="Peptidase_S8/S53_dom"/>
</dbReference>
<evidence type="ECO:0000313" key="10">
    <source>
        <dbReference type="EMBL" id="KAG2392168.1"/>
    </source>
</evidence>
<keyword evidence="8" id="KW-0472">Membrane</keyword>
<keyword evidence="3 6" id="KW-0378">Hydrolase</keyword>
<dbReference type="Gene3D" id="2.60.120.380">
    <property type="match status" value="1"/>
</dbReference>
<evidence type="ECO:0000256" key="6">
    <source>
        <dbReference type="PROSITE-ProRule" id="PRU01240"/>
    </source>
</evidence>
<dbReference type="GO" id="GO:0006508">
    <property type="term" value="P:proteolysis"/>
    <property type="evidence" value="ECO:0007669"/>
    <property type="project" value="UniProtKB-KW"/>
</dbReference>
<feature type="compositionally biased region" description="Low complexity" evidence="7">
    <location>
        <begin position="228"/>
        <end position="243"/>
    </location>
</feature>
<feature type="transmembrane region" description="Helical" evidence="8">
    <location>
        <begin position="1009"/>
        <end position="1036"/>
    </location>
</feature>
<dbReference type="Pfam" id="PF00082">
    <property type="entry name" value="Peptidase_S8"/>
    <property type="match status" value="1"/>
</dbReference>
<feature type="domain" description="Peptidase S8/S53" evidence="9">
    <location>
        <begin position="381"/>
        <end position="815"/>
    </location>
</feature>
<dbReference type="EMBL" id="PYSW02000005">
    <property type="protein sequence ID" value="KAG2392168.1"/>
    <property type="molecule type" value="Genomic_DNA"/>
</dbReference>
<dbReference type="AlphaFoldDB" id="A0AA88KNJ5"/>
<evidence type="ECO:0000256" key="3">
    <source>
        <dbReference type="ARBA" id="ARBA00022801"/>
    </source>
</evidence>
<feature type="active site" description="Charge relay system" evidence="5 6">
    <location>
        <position position="390"/>
    </location>
</feature>
<dbReference type="SUPFAM" id="SSF49785">
    <property type="entry name" value="Galactose-binding domain-like"/>
    <property type="match status" value="1"/>
</dbReference>
<keyword evidence="4 6" id="KW-0720">Serine protease</keyword>
<dbReference type="InterPro" id="IPR051048">
    <property type="entry name" value="Peptidase_S8/S53_subtilisin"/>
</dbReference>
<dbReference type="Gene3D" id="3.40.50.200">
    <property type="entry name" value="Peptidase S8/S53 domain"/>
    <property type="match status" value="1"/>
</dbReference>
<dbReference type="GO" id="GO:0004252">
    <property type="term" value="F:serine-type endopeptidase activity"/>
    <property type="evidence" value="ECO:0007669"/>
    <property type="project" value="UniProtKB-UniRule"/>
</dbReference>
<keyword evidence="11" id="KW-1185">Reference proteome</keyword>
<dbReference type="InterPro" id="IPR023828">
    <property type="entry name" value="Peptidase_S8_Ser-AS"/>
</dbReference>
<evidence type="ECO:0000313" key="11">
    <source>
        <dbReference type="Proteomes" id="UP000816034"/>
    </source>
</evidence>
<feature type="active site" description="Charge relay system" evidence="5 6">
    <location>
        <position position="446"/>
    </location>
</feature>
<dbReference type="Proteomes" id="UP000816034">
    <property type="component" value="Unassembled WGS sequence"/>
</dbReference>
<dbReference type="PANTHER" id="PTHR43399">
    <property type="entry name" value="SUBTILISIN-RELATED"/>
    <property type="match status" value="1"/>
</dbReference>